<gene>
    <name evidence="2" type="ORF">FYJ83_04725</name>
</gene>
<dbReference type="AlphaFoldDB" id="A0A6N7XFG3"/>
<evidence type="ECO:0000313" key="3">
    <source>
        <dbReference type="Proteomes" id="UP000469523"/>
    </source>
</evidence>
<evidence type="ECO:0000313" key="2">
    <source>
        <dbReference type="EMBL" id="MSU00771.1"/>
    </source>
</evidence>
<organism evidence="2 3">
    <name type="scientific">Tissierella pigra</name>
    <dbReference type="NCBI Taxonomy" id="2607614"/>
    <lineage>
        <taxon>Bacteria</taxon>
        <taxon>Bacillati</taxon>
        <taxon>Bacillota</taxon>
        <taxon>Tissierellia</taxon>
        <taxon>Tissierellales</taxon>
        <taxon>Tissierellaceae</taxon>
        <taxon>Tissierella</taxon>
    </lineage>
</organism>
<proteinExistence type="predicted"/>
<dbReference type="GO" id="GO:0006508">
    <property type="term" value="P:proteolysis"/>
    <property type="evidence" value="ECO:0007669"/>
    <property type="project" value="InterPro"/>
</dbReference>
<dbReference type="PROSITE" id="PS51257">
    <property type="entry name" value="PROKAR_LIPOPROTEIN"/>
    <property type="match status" value="1"/>
</dbReference>
<evidence type="ECO:0000259" key="1">
    <source>
        <dbReference type="Pfam" id="PF03572"/>
    </source>
</evidence>
<dbReference type="Proteomes" id="UP000469523">
    <property type="component" value="Unassembled WGS sequence"/>
</dbReference>
<dbReference type="GO" id="GO:0008236">
    <property type="term" value="F:serine-type peptidase activity"/>
    <property type="evidence" value="ECO:0007669"/>
    <property type="project" value="InterPro"/>
</dbReference>
<sequence length="513" mass="59692">MYNFKMEVLNMNYFMLIIVSLCTILLSGCSKGKHMESINDLLKEINTSRVSSHEVIDDLSRFIYNFNKDEIGLSNEDIDLLTEYDMNSLDEKFNPYRQITKVQAIKDVDYLFDFLKYSYAPYTFFGGDQIFNNAKFSTINTINEINADTLTAEYFSDILIDNLNFIQDAHFSINGHQLVDKKYYFHNDELEFLLDPRKGYYTYIDNIRYYLKDIDNRKKYDDYLKLSINKEGDLIYYLGKVQSLGQTLTLNVKLFDEDNREILKTIKLKEAKILDIENDKVFNEKIEGNIPIISLRTMVEKENNTIFIETPSVINQYPISIIDIRGNSGGQDTLGIKWFTNFTGESPKKICTTATLYSKVNSYITEKYLQNIDTDYDDEYIKEIIENEKQKIESNINQWGISLGSNTKIKNNNIIFVLVDKRTASSGESFVEFLYNLENIVFVGTNTGGVTLSDRYVEGRLYSSKINFQFGRVLSIYDEKIHKEGVGFFPDIWVGDNDTLERVLLLVNKYTRK</sequence>
<keyword evidence="3" id="KW-1185">Reference proteome</keyword>
<name>A0A6N7XFG3_9FIRM</name>
<protein>
    <recommendedName>
        <fullName evidence="1">Tail specific protease domain-containing protein</fullName>
    </recommendedName>
</protein>
<dbReference type="Gene3D" id="3.90.226.10">
    <property type="entry name" value="2-enoyl-CoA Hydratase, Chain A, domain 1"/>
    <property type="match status" value="1"/>
</dbReference>
<feature type="domain" description="Tail specific protease" evidence="1">
    <location>
        <begin position="315"/>
        <end position="492"/>
    </location>
</feature>
<reference evidence="2 3" key="1">
    <citation type="submission" date="2019-09" db="EMBL/GenBank/DDBJ databases">
        <title>In-depth cultivation of the pig gut microbiome towards novel bacterial diversity and tailored functional studies.</title>
        <authorList>
            <person name="Wylensek D."/>
            <person name="Hitch T.C.A."/>
            <person name="Clavel T."/>
        </authorList>
    </citation>
    <scope>NUCLEOTIDE SEQUENCE [LARGE SCALE GENOMIC DNA]</scope>
    <source>
        <strain evidence="2 3">WCA3-693-APC-4?</strain>
    </source>
</reference>
<dbReference type="Pfam" id="PF03572">
    <property type="entry name" value="Peptidase_S41"/>
    <property type="match status" value="1"/>
</dbReference>
<dbReference type="InterPro" id="IPR029045">
    <property type="entry name" value="ClpP/crotonase-like_dom_sf"/>
</dbReference>
<comment type="caution">
    <text evidence="2">The sequence shown here is derived from an EMBL/GenBank/DDBJ whole genome shotgun (WGS) entry which is preliminary data.</text>
</comment>
<accession>A0A6N7XFG3</accession>
<dbReference type="InterPro" id="IPR005151">
    <property type="entry name" value="Tail-specific_protease"/>
</dbReference>
<dbReference type="EMBL" id="VUNQ01000007">
    <property type="protein sequence ID" value="MSU00771.1"/>
    <property type="molecule type" value="Genomic_DNA"/>
</dbReference>
<dbReference type="SUPFAM" id="SSF52096">
    <property type="entry name" value="ClpP/crotonase"/>
    <property type="match status" value="1"/>
</dbReference>